<organism evidence="5 6">
    <name type="scientific">Mixta theicola</name>
    <dbReference type="NCBI Taxonomy" id="1458355"/>
    <lineage>
        <taxon>Bacteria</taxon>
        <taxon>Pseudomonadati</taxon>
        <taxon>Pseudomonadota</taxon>
        <taxon>Gammaproteobacteria</taxon>
        <taxon>Enterobacterales</taxon>
        <taxon>Erwiniaceae</taxon>
        <taxon>Mixta</taxon>
    </lineage>
</organism>
<dbReference type="InterPro" id="IPR050984">
    <property type="entry name" value="Gfo/Idh/MocA_domain"/>
</dbReference>
<dbReference type="GO" id="GO:0000166">
    <property type="term" value="F:nucleotide binding"/>
    <property type="evidence" value="ECO:0007669"/>
    <property type="project" value="InterPro"/>
</dbReference>
<feature type="domain" description="Gfo/Idh/MocA-like oxidoreductase N-terminal" evidence="3">
    <location>
        <begin position="5"/>
        <end position="119"/>
    </location>
</feature>
<evidence type="ECO:0000313" key="6">
    <source>
        <dbReference type="Proteomes" id="UP000236345"/>
    </source>
</evidence>
<reference evidence="6" key="1">
    <citation type="submission" date="2017-09" db="EMBL/GenBank/DDBJ databases">
        <authorList>
            <person name="Palmer M."/>
            <person name="Steenkamp E.T."/>
            <person name="Coetzee M.P."/>
            <person name="Avontuur J.R."/>
            <person name="Van Zyl E."/>
            <person name="Chan W.-Y."/>
            <person name="Blom J."/>
            <person name="Venter S.N."/>
        </authorList>
    </citation>
    <scope>NUCLEOTIDE SEQUENCE [LARGE SCALE GENOMIC DNA]</scope>
    <source>
        <strain evidence="6">QC88-366</strain>
    </source>
</reference>
<evidence type="ECO:0000259" key="3">
    <source>
        <dbReference type="Pfam" id="PF01408"/>
    </source>
</evidence>
<dbReference type="RefSeq" id="WP_103058131.1">
    <property type="nucleotide sequence ID" value="NZ_BSOF01000028.1"/>
</dbReference>
<evidence type="ECO:0000256" key="2">
    <source>
        <dbReference type="ARBA" id="ARBA00023002"/>
    </source>
</evidence>
<feature type="domain" description="GFO/IDH/MocA-like oxidoreductase" evidence="4">
    <location>
        <begin position="130"/>
        <end position="246"/>
    </location>
</feature>
<dbReference type="EMBL" id="NWUO01000001">
    <property type="protein sequence ID" value="PNS13587.1"/>
    <property type="molecule type" value="Genomic_DNA"/>
</dbReference>
<proteinExistence type="inferred from homology"/>
<dbReference type="Proteomes" id="UP000236345">
    <property type="component" value="Unassembled WGS sequence"/>
</dbReference>
<dbReference type="SUPFAM" id="SSF51735">
    <property type="entry name" value="NAD(P)-binding Rossmann-fold domains"/>
    <property type="match status" value="1"/>
</dbReference>
<comment type="similarity">
    <text evidence="1">Belongs to the Gfo/Idh/MocA family.</text>
</comment>
<dbReference type="GO" id="GO:0016491">
    <property type="term" value="F:oxidoreductase activity"/>
    <property type="evidence" value="ECO:0007669"/>
    <property type="project" value="UniProtKB-KW"/>
</dbReference>
<dbReference type="InterPro" id="IPR036291">
    <property type="entry name" value="NAD(P)-bd_dom_sf"/>
</dbReference>
<comment type="caution">
    <text evidence="5">The sequence shown here is derived from an EMBL/GenBank/DDBJ whole genome shotgun (WGS) entry which is preliminary data.</text>
</comment>
<protein>
    <submittedName>
        <fullName evidence="5">Oxidoreductase</fullName>
    </submittedName>
</protein>
<evidence type="ECO:0000313" key="5">
    <source>
        <dbReference type="EMBL" id="PNS13587.1"/>
    </source>
</evidence>
<dbReference type="SUPFAM" id="SSF55347">
    <property type="entry name" value="Glyceraldehyde-3-phosphate dehydrogenase-like, C-terminal domain"/>
    <property type="match status" value="1"/>
</dbReference>
<dbReference type="InterPro" id="IPR055170">
    <property type="entry name" value="GFO_IDH_MocA-like_dom"/>
</dbReference>
<keyword evidence="2" id="KW-0560">Oxidoreductase</keyword>
<evidence type="ECO:0000259" key="4">
    <source>
        <dbReference type="Pfam" id="PF22725"/>
    </source>
</evidence>
<name>A0A2K1QEZ1_9GAMM</name>
<keyword evidence="6" id="KW-1185">Reference proteome</keyword>
<gene>
    <name evidence="5" type="ORF">COO59_01885</name>
</gene>
<dbReference type="Pfam" id="PF01408">
    <property type="entry name" value="GFO_IDH_MocA"/>
    <property type="match status" value="1"/>
</dbReference>
<dbReference type="OrthoDB" id="9774191at2"/>
<dbReference type="Gene3D" id="3.40.50.720">
    <property type="entry name" value="NAD(P)-binding Rossmann-like Domain"/>
    <property type="match status" value="1"/>
</dbReference>
<dbReference type="PANTHER" id="PTHR22604:SF105">
    <property type="entry name" value="TRANS-1,2-DIHYDROBENZENE-1,2-DIOL DEHYDROGENASE"/>
    <property type="match status" value="1"/>
</dbReference>
<dbReference type="AlphaFoldDB" id="A0A2K1QEZ1"/>
<dbReference type="InterPro" id="IPR000683">
    <property type="entry name" value="Gfo/Idh/MocA-like_OxRdtase_N"/>
</dbReference>
<accession>A0A2K1QEZ1</accession>
<evidence type="ECO:0000256" key="1">
    <source>
        <dbReference type="ARBA" id="ARBA00010928"/>
    </source>
</evidence>
<dbReference type="Gene3D" id="3.30.360.10">
    <property type="entry name" value="Dihydrodipicolinate Reductase, domain 2"/>
    <property type="match status" value="1"/>
</dbReference>
<dbReference type="Pfam" id="PF22725">
    <property type="entry name" value="GFO_IDH_MocA_C3"/>
    <property type="match status" value="1"/>
</dbReference>
<dbReference type="PANTHER" id="PTHR22604">
    <property type="entry name" value="OXIDOREDUCTASES"/>
    <property type="match status" value="1"/>
</dbReference>
<sequence>MKPLTWAIIGPGAIAQQFAAAQGALGRKIYAVGARSREKGEAFAQRYGIERVFDDIPQLLADPQIDAVYISTPHASHFSWMKQALEQGKHLLVEKAITVSSSELNAINRLAAEKKLIVAEAMTLFHMPLFHQLKRLIESGKLGKLKMIQVSFGTVKEADLNNRFFNPALAGGALLDIGTYALSFARFFMSEQPNQLFTTVSKFSSGVDEQCGILLQNTQNEMAAISLAFRAKMPKRGIVACERGFITVDDFPRAQRAQLSWADGATETIEAGETDRALQYEILALEKYAAEGANPLHYLTNDVVALMTDIRQRWGIRFPFE</sequence>